<feature type="region of interest" description="Disordered" evidence="1">
    <location>
        <begin position="64"/>
        <end position="118"/>
    </location>
</feature>
<gene>
    <name evidence="3" type="ORF">SAMN06295981_1552</name>
</gene>
<dbReference type="EMBL" id="FXAR01000005">
    <property type="protein sequence ID" value="SMG27052.1"/>
    <property type="molecule type" value="Genomic_DNA"/>
</dbReference>
<keyword evidence="2" id="KW-1133">Transmembrane helix</keyword>
<evidence type="ECO:0000313" key="4">
    <source>
        <dbReference type="Proteomes" id="UP000193309"/>
    </source>
</evidence>
<protein>
    <submittedName>
        <fullName evidence="3">Uncharacterized protein</fullName>
    </submittedName>
</protein>
<keyword evidence="2" id="KW-0812">Transmembrane</keyword>
<feature type="region of interest" description="Disordered" evidence="1">
    <location>
        <begin position="1"/>
        <end position="30"/>
    </location>
</feature>
<feature type="transmembrane region" description="Helical" evidence="2">
    <location>
        <begin position="33"/>
        <end position="54"/>
    </location>
</feature>
<keyword evidence="4" id="KW-1185">Reference proteome</keyword>
<dbReference type="Proteomes" id="UP000193309">
    <property type="component" value="Unassembled WGS sequence"/>
</dbReference>
<reference evidence="4" key="1">
    <citation type="submission" date="2017-04" db="EMBL/GenBank/DDBJ databases">
        <authorList>
            <person name="Varghese N."/>
            <person name="Submissions S."/>
        </authorList>
    </citation>
    <scope>NUCLEOTIDE SEQUENCE [LARGE SCALE GENOMIC DNA]</scope>
    <source>
        <strain evidence="4">VDS</strain>
    </source>
</reference>
<dbReference type="OrthoDB" id="4425868at2"/>
<keyword evidence="2" id="KW-0472">Membrane</keyword>
<evidence type="ECO:0000256" key="1">
    <source>
        <dbReference type="SAM" id="MobiDB-lite"/>
    </source>
</evidence>
<dbReference type="STRING" id="1610489.SAMN06295981_1552"/>
<sequence length="206" mass="21858">MNSEEPETSSFPAQHPAPQYHPPAPEPQRDRSGLAAVLLALLLVGAVALGVWMYNAFLRGDGEPAAQPPTPETTVVTVTPSSTPQRPTTTVTSTSPVETTETTETTEETTPPPPAFRAPDHAVQCAANVNWRIFRASDRTSCGFAENVAIAMGPHTGSDTTHEVTVTSPVTGQNYRMTCQAEGGNSYTCRGGLNAVVVLEDRGVRD</sequence>
<evidence type="ECO:0000256" key="2">
    <source>
        <dbReference type="SAM" id="Phobius"/>
    </source>
</evidence>
<name>A0A1X7JGR1_9CORY</name>
<dbReference type="AlphaFoldDB" id="A0A1X7JGR1"/>
<accession>A0A1X7JGR1</accession>
<evidence type="ECO:0000313" key="3">
    <source>
        <dbReference type="EMBL" id="SMG27052.1"/>
    </source>
</evidence>
<organism evidence="3 4">
    <name type="scientific">Corynebacterium pollutisoli</name>
    <dbReference type="NCBI Taxonomy" id="1610489"/>
    <lineage>
        <taxon>Bacteria</taxon>
        <taxon>Bacillati</taxon>
        <taxon>Actinomycetota</taxon>
        <taxon>Actinomycetes</taxon>
        <taxon>Mycobacteriales</taxon>
        <taxon>Corynebacteriaceae</taxon>
        <taxon>Corynebacterium</taxon>
    </lineage>
</organism>
<feature type="compositionally biased region" description="Low complexity" evidence="1">
    <location>
        <begin position="72"/>
        <end position="103"/>
    </location>
</feature>
<proteinExistence type="predicted"/>
<dbReference type="RefSeq" id="WP_085549677.1">
    <property type="nucleotide sequence ID" value="NZ_FXAR01000005.1"/>
</dbReference>